<evidence type="ECO:0000313" key="1">
    <source>
        <dbReference type="EMBL" id="CCB52080.1"/>
    </source>
</evidence>
<accession>F6HIN4</accession>
<dbReference type="InParanoid" id="F6HIN4"/>
<organism evidence="1 2">
    <name type="scientific">Vitis vinifera</name>
    <name type="common">Grape</name>
    <dbReference type="NCBI Taxonomy" id="29760"/>
    <lineage>
        <taxon>Eukaryota</taxon>
        <taxon>Viridiplantae</taxon>
        <taxon>Streptophyta</taxon>
        <taxon>Embryophyta</taxon>
        <taxon>Tracheophyta</taxon>
        <taxon>Spermatophyta</taxon>
        <taxon>Magnoliopsida</taxon>
        <taxon>eudicotyledons</taxon>
        <taxon>Gunneridae</taxon>
        <taxon>Pentapetalae</taxon>
        <taxon>rosids</taxon>
        <taxon>Vitales</taxon>
        <taxon>Vitaceae</taxon>
        <taxon>Viteae</taxon>
        <taxon>Vitis</taxon>
    </lineage>
</organism>
<dbReference type="EMBL" id="FN595766">
    <property type="protein sequence ID" value="CCB52080.1"/>
    <property type="molecule type" value="Genomic_DNA"/>
</dbReference>
<keyword evidence="2" id="KW-1185">Reference proteome</keyword>
<dbReference type="HOGENOM" id="CLU_2676118_0_0_1"/>
<name>F6HIN4_VITVI</name>
<protein>
    <submittedName>
        <fullName evidence="1">Uncharacterized protein</fullName>
    </submittedName>
</protein>
<dbReference type="AlphaFoldDB" id="F6HIN4"/>
<proteinExistence type="predicted"/>
<sequence>MEVTPRARVWGYPGLESSFISRMARWALAVSSFPDASTMNWSFLQQLKEMTQKRAAWRSSMTLREASWGSIPWDS</sequence>
<evidence type="ECO:0000313" key="2">
    <source>
        <dbReference type="Proteomes" id="UP000009183"/>
    </source>
</evidence>
<gene>
    <name evidence="1" type="ordered locus">VIT_10s0042g00160</name>
</gene>
<reference evidence="2" key="1">
    <citation type="journal article" date="2007" name="Nature">
        <title>The grapevine genome sequence suggests ancestral hexaploidization in major angiosperm phyla.</title>
        <authorList>
            <consortium name="The French-Italian Public Consortium for Grapevine Genome Characterization."/>
            <person name="Jaillon O."/>
            <person name="Aury J.-M."/>
            <person name="Noel B."/>
            <person name="Policriti A."/>
            <person name="Clepet C."/>
            <person name="Casagrande A."/>
            <person name="Choisne N."/>
            <person name="Aubourg S."/>
            <person name="Vitulo N."/>
            <person name="Jubin C."/>
            <person name="Vezzi A."/>
            <person name="Legeai F."/>
            <person name="Hugueney P."/>
            <person name="Dasilva C."/>
            <person name="Horner D."/>
            <person name="Mica E."/>
            <person name="Jublot D."/>
            <person name="Poulain J."/>
            <person name="Bruyere C."/>
            <person name="Billault A."/>
            <person name="Segurens B."/>
            <person name="Gouyvenoux M."/>
            <person name="Ugarte E."/>
            <person name="Cattonaro F."/>
            <person name="Anthouard V."/>
            <person name="Vico V."/>
            <person name="Del Fabbro C."/>
            <person name="Alaux M."/>
            <person name="Di Gaspero G."/>
            <person name="Dumas V."/>
            <person name="Felice N."/>
            <person name="Paillard S."/>
            <person name="Juman I."/>
            <person name="Moroldo M."/>
            <person name="Scalabrin S."/>
            <person name="Canaguier A."/>
            <person name="Le Clainche I."/>
            <person name="Malacrida G."/>
            <person name="Durand E."/>
            <person name="Pesole G."/>
            <person name="Laucou V."/>
            <person name="Chatelet P."/>
            <person name="Merdinoglu D."/>
            <person name="Delledonne M."/>
            <person name="Pezzotti M."/>
            <person name="Lecharny A."/>
            <person name="Scarpelli C."/>
            <person name="Artiguenave F."/>
            <person name="Pe M.E."/>
            <person name="Valle G."/>
            <person name="Morgante M."/>
            <person name="Caboche M."/>
            <person name="Adam-Blondon A.-F."/>
            <person name="Weissenbach J."/>
            <person name="Quetier F."/>
            <person name="Wincker P."/>
        </authorList>
    </citation>
    <scope>NUCLEOTIDE SEQUENCE [LARGE SCALE GENOMIC DNA]</scope>
    <source>
        <strain evidence="2">cv. Pinot noir / PN40024</strain>
    </source>
</reference>
<dbReference type="PaxDb" id="29760-VIT_10s0042g00160.t01"/>
<dbReference type="Proteomes" id="UP000009183">
    <property type="component" value="Chromosome 10"/>
</dbReference>